<accession>A0A6U1Z4C4</accession>
<reference evidence="2" key="1">
    <citation type="submission" date="2021-01" db="EMBL/GenBank/DDBJ databases">
        <authorList>
            <person name="Corre E."/>
            <person name="Pelletier E."/>
            <person name="Niang G."/>
            <person name="Scheremetjew M."/>
            <person name="Finn R."/>
            <person name="Kale V."/>
            <person name="Holt S."/>
            <person name="Cochrane G."/>
            <person name="Meng A."/>
            <person name="Brown T."/>
            <person name="Cohen L."/>
        </authorList>
    </citation>
    <scope>NUCLEOTIDE SEQUENCE</scope>
    <source>
        <strain evidence="2">Grunow 1884</strain>
    </source>
</reference>
<feature type="compositionally biased region" description="Basic and acidic residues" evidence="1">
    <location>
        <begin position="201"/>
        <end position="214"/>
    </location>
</feature>
<proteinExistence type="predicted"/>
<name>A0A6U1Z4C4_TRICV</name>
<gene>
    <name evidence="2" type="ORF">OSIN01602_LOCUS20261</name>
    <name evidence="3" type="ORF">OSIN01602_LOCUS20264</name>
</gene>
<protein>
    <submittedName>
        <fullName evidence="2">Uncharacterized protein</fullName>
    </submittedName>
</protein>
<evidence type="ECO:0000256" key="1">
    <source>
        <dbReference type="SAM" id="MobiDB-lite"/>
    </source>
</evidence>
<feature type="compositionally biased region" description="Basic and acidic residues" evidence="1">
    <location>
        <begin position="69"/>
        <end position="115"/>
    </location>
</feature>
<sequence>MSDSKMPRPAPAVSGAAALHPSAASKIQPQASGGKMSAQMDAVMRIMTGKEERTIADKLADSNRPTWEQYKKDNEDKLNISGLEQKKMEEYRKELDAQREKMLARGVNHSESKKEKKERKKKKRHRYSDSELSSDEFSSDDSRRRRKHKKKHRKKHDKKKRKRHHYYSSESDYSDSDSSESRRRKKHKKKRRKREKKERKKEKDDGSSDDDKYRLSSFFNKSDEGSR</sequence>
<feature type="compositionally biased region" description="Basic residues" evidence="1">
    <location>
        <begin position="116"/>
        <end position="126"/>
    </location>
</feature>
<feature type="compositionally biased region" description="Basic residues" evidence="1">
    <location>
        <begin position="144"/>
        <end position="166"/>
    </location>
</feature>
<organism evidence="2">
    <name type="scientific">Trieres chinensis</name>
    <name type="common">Marine centric diatom</name>
    <name type="synonym">Odontella sinensis</name>
    <dbReference type="NCBI Taxonomy" id="1514140"/>
    <lineage>
        <taxon>Eukaryota</taxon>
        <taxon>Sar</taxon>
        <taxon>Stramenopiles</taxon>
        <taxon>Ochrophyta</taxon>
        <taxon>Bacillariophyta</taxon>
        <taxon>Mediophyceae</taxon>
        <taxon>Biddulphiophycidae</taxon>
        <taxon>Eupodiscales</taxon>
        <taxon>Parodontellaceae</taxon>
        <taxon>Trieres</taxon>
    </lineage>
</organism>
<feature type="compositionally biased region" description="Basic residues" evidence="1">
    <location>
        <begin position="182"/>
        <end position="200"/>
    </location>
</feature>
<dbReference type="EMBL" id="HBGO01035083">
    <property type="protein sequence ID" value="CAD9359959.1"/>
    <property type="molecule type" value="Transcribed_RNA"/>
</dbReference>
<evidence type="ECO:0000313" key="3">
    <source>
        <dbReference type="EMBL" id="CAD9359962.1"/>
    </source>
</evidence>
<dbReference type="AlphaFoldDB" id="A0A6U1Z4C4"/>
<feature type="region of interest" description="Disordered" evidence="1">
    <location>
        <begin position="54"/>
        <end position="227"/>
    </location>
</feature>
<dbReference type="EMBL" id="HBGO01035094">
    <property type="protein sequence ID" value="CAD9359962.1"/>
    <property type="molecule type" value="Transcribed_RNA"/>
</dbReference>
<evidence type="ECO:0000313" key="2">
    <source>
        <dbReference type="EMBL" id="CAD9359959.1"/>
    </source>
</evidence>
<feature type="region of interest" description="Disordered" evidence="1">
    <location>
        <begin position="1"/>
        <end position="42"/>
    </location>
</feature>